<evidence type="ECO:0000313" key="4">
    <source>
        <dbReference type="EMBL" id="MBC8559453.1"/>
    </source>
</evidence>
<dbReference type="Proteomes" id="UP000610760">
    <property type="component" value="Unassembled WGS sequence"/>
</dbReference>
<evidence type="ECO:0000259" key="3">
    <source>
        <dbReference type="SMART" id="SM00382"/>
    </source>
</evidence>
<evidence type="ECO:0000313" key="5">
    <source>
        <dbReference type="Proteomes" id="UP000610760"/>
    </source>
</evidence>
<reference evidence="4" key="1">
    <citation type="submission" date="2020-08" db="EMBL/GenBank/DDBJ databases">
        <title>Genome public.</title>
        <authorList>
            <person name="Liu C."/>
            <person name="Sun Q."/>
        </authorList>
    </citation>
    <scope>NUCLEOTIDE SEQUENCE</scope>
    <source>
        <strain evidence="4">NSJ-33</strain>
    </source>
</reference>
<comment type="caution">
    <text evidence="4">The sequence shown here is derived from an EMBL/GenBank/DDBJ whole genome shotgun (WGS) entry which is preliminary data.</text>
</comment>
<organism evidence="4 5">
    <name type="scientific">Fumia xinanensis</name>
    <dbReference type="NCBI Taxonomy" id="2763659"/>
    <lineage>
        <taxon>Bacteria</taxon>
        <taxon>Bacillati</taxon>
        <taxon>Bacillota</taxon>
        <taxon>Clostridia</taxon>
        <taxon>Eubacteriales</taxon>
        <taxon>Oscillospiraceae</taxon>
        <taxon>Fumia</taxon>
    </lineage>
</organism>
<protein>
    <submittedName>
        <fullName evidence="4">Stage III sporulation protein AA</fullName>
    </submittedName>
</protein>
<feature type="domain" description="AAA+ ATPase" evidence="3">
    <location>
        <begin position="151"/>
        <end position="297"/>
    </location>
</feature>
<accession>A0A926I2D6</accession>
<dbReference type="PANTHER" id="PTHR20953:SF3">
    <property type="entry name" value="P-LOOP CONTAINING NUCLEOSIDE TRIPHOSPHATE HYDROLASES SUPERFAMILY PROTEIN"/>
    <property type="match status" value="1"/>
</dbReference>
<gene>
    <name evidence="4" type="ORF">H8710_05135</name>
</gene>
<dbReference type="Gene3D" id="3.40.50.300">
    <property type="entry name" value="P-loop containing nucleotide triphosphate hydrolases"/>
    <property type="match status" value="1"/>
</dbReference>
<dbReference type="PANTHER" id="PTHR20953">
    <property type="entry name" value="KINASE-RELATED"/>
    <property type="match status" value="1"/>
</dbReference>
<keyword evidence="2" id="KW-0067">ATP-binding</keyword>
<dbReference type="SUPFAM" id="SSF52540">
    <property type="entry name" value="P-loop containing nucleoside triphosphate hydrolases"/>
    <property type="match status" value="1"/>
</dbReference>
<dbReference type="InterPro" id="IPR045735">
    <property type="entry name" value="Spore_III_AA_AAA+_ATPase"/>
</dbReference>
<dbReference type="GO" id="GO:0005524">
    <property type="term" value="F:ATP binding"/>
    <property type="evidence" value="ECO:0007669"/>
    <property type="project" value="UniProtKB-KW"/>
</dbReference>
<proteinExistence type="predicted"/>
<evidence type="ECO:0000256" key="1">
    <source>
        <dbReference type="ARBA" id="ARBA00022741"/>
    </source>
</evidence>
<keyword evidence="1" id="KW-0547">Nucleotide-binding</keyword>
<sequence length="323" mass="34779">MEAYLQVIPYFPDKIRAPLAAIPSQMRNTVREIRLRQGRPLSLVLMGTTVFLTPGGTVLETPGKDALVPDEADLQDCFQRVCGYSVHSCEEQIRQGFLTLNGGHRVGLSGTAVQEDGKIVTLREISSMNFRVARSFPGVSGDFVRRFYGDALPSILLSGAPMSGKTTFLKDVIGALSSGKAGRYRKVAVIDERGELGAVYNGTPQIELGPCTDVLTGYPKGEGMNIALRTLSPELIVCDEIGGEAESDAIRMSLNAGTAVLATAHAGNLTALTRRPQIRALIEEGAFDYLIQLEGQEAPCRIKEVRRVGEGAEFCLSGGKMIC</sequence>
<keyword evidence="5" id="KW-1185">Reference proteome</keyword>
<dbReference type="InterPro" id="IPR027417">
    <property type="entry name" value="P-loop_NTPase"/>
</dbReference>
<evidence type="ECO:0000256" key="2">
    <source>
        <dbReference type="ARBA" id="ARBA00022840"/>
    </source>
</evidence>
<dbReference type="InterPro" id="IPR003593">
    <property type="entry name" value="AAA+_ATPase"/>
</dbReference>
<name>A0A926I2D6_9FIRM</name>
<dbReference type="Pfam" id="PF19568">
    <property type="entry name" value="Spore_III_AA"/>
    <property type="match status" value="1"/>
</dbReference>
<dbReference type="SMART" id="SM00382">
    <property type="entry name" value="AAA"/>
    <property type="match status" value="1"/>
</dbReference>
<dbReference type="RefSeq" id="WP_249294346.1">
    <property type="nucleotide sequence ID" value="NZ_JACRSV010000001.1"/>
</dbReference>
<dbReference type="EMBL" id="JACRSV010000001">
    <property type="protein sequence ID" value="MBC8559453.1"/>
    <property type="molecule type" value="Genomic_DNA"/>
</dbReference>
<dbReference type="AlphaFoldDB" id="A0A926I2D6"/>